<organism evidence="3 4">
    <name type="scientific">Shimia sagamensis</name>
    <dbReference type="NCBI Taxonomy" id="1566352"/>
    <lineage>
        <taxon>Bacteria</taxon>
        <taxon>Pseudomonadati</taxon>
        <taxon>Pseudomonadota</taxon>
        <taxon>Alphaproteobacteria</taxon>
        <taxon>Rhodobacterales</taxon>
        <taxon>Roseobacteraceae</taxon>
    </lineage>
</organism>
<name>A0ABY1N824_9RHOB</name>
<evidence type="ECO:0000256" key="2">
    <source>
        <dbReference type="SAM" id="SignalP"/>
    </source>
</evidence>
<comment type="caution">
    <text evidence="3">The sequence shown here is derived from an EMBL/GenBank/DDBJ whole genome shotgun (WGS) entry which is preliminary data.</text>
</comment>
<keyword evidence="1" id="KW-1133">Transmembrane helix</keyword>
<feature type="transmembrane region" description="Helical" evidence="1">
    <location>
        <begin position="263"/>
        <end position="286"/>
    </location>
</feature>
<proteinExistence type="predicted"/>
<dbReference type="RefSeq" id="WP_283424195.1">
    <property type="nucleotide sequence ID" value="NZ_FXTY01000001.1"/>
</dbReference>
<reference evidence="3 4" key="1">
    <citation type="submission" date="2017-05" db="EMBL/GenBank/DDBJ databases">
        <authorList>
            <person name="Varghese N."/>
            <person name="Submissions S."/>
        </authorList>
    </citation>
    <scope>NUCLEOTIDE SEQUENCE [LARGE SCALE GENOMIC DNA]</scope>
    <source>
        <strain evidence="3 4">DSM 29734</strain>
    </source>
</reference>
<accession>A0ABY1N824</accession>
<protein>
    <submittedName>
        <fullName evidence="3">Uncharacterized membrane-anchored protein</fullName>
    </submittedName>
</protein>
<keyword evidence="1" id="KW-0812">Transmembrane</keyword>
<evidence type="ECO:0000313" key="4">
    <source>
        <dbReference type="Proteomes" id="UP001157961"/>
    </source>
</evidence>
<keyword evidence="2" id="KW-0732">Signal</keyword>
<dbReference type="EMBL" id="FXTY01000001">
    <property type="protein sequence ID" value="SMP02928.1"/>
    <property type="molecule type" value="Genomic_DNA"/>
</dbReference>
<keyword evidence="1" id="KW-0472">Membrane</keyword>
<feature type="chain" id="PRO_5045345365" evidence="2">
    <location>
        <begin position="20"/>
        <end position="297"/>
    </location>
</feature>
<dbReference type="Pfam" id="PF09935">
    <property type="entry name" value="DUF2167"/>
    <property type="match status" value="1"/>
</dbReference>
<gene>
    <name evidence="3" type="ORF">SAMN06265373_101333</name>
</gene>
<dbReference type="InterPro" id="IPR018682">
    <property type="entry name" value="DUF2167_membr"/>
</dbReference>
<evidence type="ECO:0000256" key="1">
    <source>
        <dbReference type="SAM" id="Phobius"/>
    </source>
</evidence>
<keyword evidence="4" id="KW-1185">Reference proteome</keyword>
<sequence length="297" mass="32847">MKRILSAIVLSCLAHTGLAKPFETVFPDVEFQDKSDPIFAILSSMDYQQGRIDLPGGQAYLDVPDDYYYLSPADTNTVLVDLWGNPNGDSLGMIFPVSYTPLDENAWGAILSWDDIGYVSDKDAATIDYDDLLRSMQKDTLAENEWRVSNGYEKITLEGWAEAPKYDVAVRKLHWAQELAFDGAPVNTLNYNLRALGRKGVLQLNFVAGMYQLEEVKTALPSVAKMTAFQEGARYADFDPSIDQVAAIGIGGLIAGKVAAKTGLIAVALIFLKKFWFFALLPIAWLRSWVAKRKTGA</sequence>
<evidence type="ECO:0000313" key="3">
    <source>
        <dbReference type="EMBL" id="SMP02928.1"/>
    </source>
</evidence>
<feature type="signal peptide" evidence="2">
    <location>
        <begin position="1"/>
        <end position="19"/>
    </location>
</feature>
<dbReference type="Proteomes" id="UP001157961">
    <property type="component" value="Unassembled WGS sequence"/>
</dbReference>